<gene>
    <name evidence="5" type="ORF">A3B11_02060</name>
</gene>
<keyword evidence="2" id="KW-1015">Disulfide bond</keyword>
<protein>
    <recommendedName>
        <fullName evidence="7">Laminin G domain-containing protein</fullName>
    </recommendedName>
</protein>
<dbReference type="Proteomes" id="UP000176365">
    <property type="component" value="Unassembled WGS sequence"/>
</dbReference>
<evidence type="ECO:0000259" key="3">
    <source>
        <dbReference type="SMART" id="SM00282"/>
    </source>
</evidence>
<organism evidence="5 6">
    <name type="scientific">Candidatus Taylorbacteria bacterium RIFCSPLOWO2_01_FULL_44_26</name>
    <dbReference type="NCBI Taxonomy" id="1802318"/>
    <lineage>
        <taxon>Bacteria</taxon>
        <taxon>Candidatus Tayloriibacteriota</taxon>
    </lineage>
</organism>
<dbReference type="SUPFAM" id="SSF49899">
    <property type="entry name" value="Concanavalin A-like lectins/glucanases"/>
    <property type="match status" value="3"/>
</dbReference>
<evidence type="ECO:0000256" key="1">
    <source>
        <dbReference type="ARBA" id="ARBA00022729"/>
    </source>
</evidence>
<dbReference type="InterPro" id="IPR006558">
    <property type="entry name" value="LamG-like"/>
</dbReference>
<evidence type="ECO:0000259" key="4">
    <source>
        <dbReference type="SMART" id="SM00560"/>
    </source>
</evidence>
<evidence type="ECO:0008006" key="7">
    <source>
        <dbReference type="Google" id="ProtNLM"/>
    </source>
</evidence>
<feature type="domain" description="LamG-like jellyroll fold" evidence="4">
    <location>
        <begin position="363"/>
        <end position="499"/>
    </location>
</feature>
<dbReference type="SMART" id="SM00560">
    <property type="entry name" value="LamGL"/>
    <property type="match status" value="2"/>
</dbReference>
<evidence type="ECO:0000313" key="5">
    <source>
        <dbReference type="EMBL" id="OHA30754.1"/>
    </source>
</evidence>
<accession>A0A1G2N3S0</accession>
<dbReference type="InterPro" id="IPR001791">
    <property type="entry name" value="Laminin_G"/>
</dbReference>
<feature type="domain" description="Laminin G" evidence="3">
    <location>
        <begin position="121"/>
        <end position="261"/>
    </location>
</feature>
<dbReference type="SMART" id="SM00282">
    <property type="entry name" value="LamG"/>
    <property type="match status" value="2"/>
</dbReference>
<name>A0A1G2N3S0_9BACT</name>
<proteinExistence type="predicted"/>
<reference evidence="5 6" key="1">
    <citation type="journal article" date="2016" name="Nat. Commun.">
        <title>Thousands of microbial genomes shed light on interconnected biogeochemical processes in an aquifer system.</title>
        <authorList>
            <person name="Anantharaman K."/>
            <person name="Brown C.T."/>
            <person name="Hug L.A."/>
            <person name="Sharon I."/>
            <person name="Castelle C.J."/>
            <person name="Probst A.J."/>
            <person name="Thomas B.C."/>
            <person name="Singh A."/>
            <person name="Wilkins M.J."/>
            <person name="Karaoz U."/>
            <person name="Brodie E.L."/>
            <person name="Williams K.H."/>
            <person name="Hubbard S.S."/>
            <person name="Banfield J.F."/>
        </authorList>
    </citation>
    <scope>NUCLEOTIDE SEQUENCE [LARGE SCALE GENOMIC DNA]</scope>
</reference>
<dbReference type="PANTHER" id="PTHR42535">
    <property type="entry name" value="OOKINETE PROTEIN, PUTATIVE-RELATED"/>
    <property type="match status" value="1"/>
</dbReference>
<dbReference type="InterPro" id="IPR013320">
    <property type="entry name" value="ConA-like_dom_sf"/>
</dbReference>
<feature type="domain" description="Laminin G" evidence="3">
    <location>
        <begin position="363"/>
        <end position="494"/>
    </location>
</feature>
<feature type="domain" description="LamG-like jellyroll fold" evidence="4">
    <location>
        <begin position="589"/>
        <end position="733"/>
    </location>
</feature>
<keyword evidence="1" id="KW-0732">Signal</keyword>
<comment type="caution">
    <text evidence="5">The sequence shown here is derived from an EMBL/GenBank/DDBJ whole genome shotgun (WGS) entry which is preliminary data.</text>
</comment>
<evidence type="ECO:0000256" key="2">
    <source>
        <dbReference type="ARBA" id="ARBA00023157"/>
    </source>
</evidence>
<dbReference type="AlphaFoldDB" id="A0A1G2N3S0"/>
<evidence type="ECO:0000313" key="6">
    <source>
        <dbReference type="Proteomes" id="UP000176365"/>
    </source>
</evidence>
<sequence length="743" mass="78243">MSSKFFPQLKTKTTGIIADAASAMMPVVALFLASFFLFLLTTSVSHAAVLRTPPNNLGLVGYWSFDEGTSTTAGDFSGKGNKGTITAGTGGWISGKHGKAYNFDGTDDDVRPRNNAFNSLADGTISMWVKPNAISSSASFITGSSLADGNDYVTIGFISSKVSGLSRIGGVNKYTFSADTTLPVVGKWQHVVWTKTGTTHAVYINGTNQTLTFSTDVDRNIFFSNVAASAGTVGYTIGQLRRNTNANYFNGSIDDLRIYSRALSAAEVAALYRSGEARVNAPTSNPALTNGLVGWWTLDGKDISDKVYDISGQGNNGYIYGVATTSAKIIGKIGQALTFKGVTGNYVRVTDPSSGALDFPADQNFTYTMWFKRASGTASVFLLSKGSTGTADTGYSFVLSGGKTLLGELSKPGEAARLTVAGSTINDNNWHHLVVAHNRTGNMVIYLDGIQNATRDISAYNVDLSNSTNFLIGAATSGAGAFPGLIDDVRIYSRALSASEVSALYRSGAAKVNASQTTRLTDGLVGYWTFDGKDLTDKVYDVSGQANNGYISGVATSSAKTIGKVGQGLKFDGVDDEVVMTSPDPSSATAYTISAWVKSKSTALNKGIAGWFDGVDGIFIQSGTASGGVANGEGIVVLAGNGADFAGVLVDIDSMWHHAVLIFDGSLSGNSNRLKLYYDGSLQTLTFNGAAAIPSSLYAQSGLFRIGEVGTLGRQWNGFIDEVRTYNRALTAAEVKQLYLMGK</sequence>
<dbReference type="Gene3D" id="2.60.120.200">
    <property type="match status" value="3"/>
</dbReference>
<dbReference type="EMBL" id="MHRW01000011">
    <property type="protein sequence ID" value="OHA30754.1"/>
    <property type="molecule type" value="Genomic_DNA"/>
</dbReference>
<dbReference type="Pfam" id="PF13385">
    <property type="entry name" value="Laminin_G_3"/>
    <property type="match status" value="3"/>
</dbReference>
<dbReference type="PANTHER" id="PTHR42535:SF2">
    <property type="entry name" value="CHROMOSOME UNDETERMINED SCAFFOLD_146, WHOLE GENOME SHOTGUN SEQUENCE"/>
    <property type="match status" value="1"/>
</dbReference>